<dbReference type="RefSeq" id="WP_103870490.1">
    <property type="nucleotide sequence ID" value="NZ_FNUY01000001.1"/>
</dbReference>
<name>A0A1H5RZV5_9HYPH</name>
<accession>A0A1H5RZV5</accession>
<dbReference type="Gene3D" id="2.60.120.10">
    <property type="entry name" value="Jelly Rolls"/>
    <property type="match status" value="2"/>
</dbReference>
<dbReference type="EMBL" id="FNUY01000001">
    <property type="protein sequence ID" value="SEF43051.1"/>
    <property type="molecule type" value="Genomic_DNA"/>
</dbReference>
<dbReference type="PANTHER" id="PTHR40943:SF1">
    <property type="entry name" value="CYTOPLASMIC PROTEIN"/>
    <property type="match status" value="1"/>
</dbReference>
<sequence>MVPNIFLLERAGGKPVATAFRTEGLSAADPFADGREIAWNEPGRIAAGRVAWSGMLDSAAFPHTETLVVHAGEVRLSNGATTLVLRPGQSAVITRGTAVQIAAEPGSRWAFCAATGETSAEPGLQELLADAPLTPSNPPAAAMLIGETPSCRSCNAYDDDAAGIRAGTWDSTPYRRIVRPQPVAELMHLLAGSVELADADGKVTRVETGDTVFVAQGAPSAWDSREHVAKFYLVQENGG</sequence>
<gene>
    <name evidence="2" type="ORF">SAMN04488115_10163</name>
</gene>
<feature type="domain" description="(S)-ureidoglycine aminohydrolase cupin" evidence="1">
    <location>
        <begin position="164"/>
        <end position="232"/>
    </location>
</feature>
<dbReference type="InterPro" id="IPR011051">
    <property type="entry name" value="RmlC_Cupin_sf"/>
</dbReference>
<proteinExistence type="predicted"/>
<dbReference type="OrthoDB" id="9799053at2"/>
<keyword evidence="3" id="KW-1185">Reference proteome</keyword>
<organism evidence="2 3">
    <name type="scientific">Bosea lathyri</name>
    <dbReference type="NCBI Taxonomy" id="1036778"/>
    <lineage>
        <taxon>Bacteria</taxon>
        <taxon>Pseudomonadati</taxon>
        <taxon>Pseudomonadota</taxon>
        <taxon>Alphaproteobacteria</taxon>
        <taxon>Hyphomicrobiales</taxon>
        <taxon>Boseaceae</taxon>
        <taxon>Bosea</taxon>
    </lineage>
</organism>
<evidence type="ECO:0000259" key="1">
    <source>
        <dbReference type="Pfam" id="PF05899"/>
    </source>
</evidence>
<dbReference type="InterPro" id="IPR014710">
    <property type="entry name" value="RmlC-like_jellyroll"/>
</dbReference>
<dbReference type="AlphaFoldDB" id="A0A1H5RZV5"/>
<dbReference type="Pfam" id="PF05899">
    <property type="entry name" value="Cupin_3"/>
    <property type="match status" value="1"/>
</dbReference>
<protein>
    <submittedName>
        <fullName evidence="2">Predicted enzyme of the cupin superfamily</fullName>
    </submittedName>
</protein>
<dbReference type="Proteomes" id="UP000236743">
    <property type="component" value="Unassembled WGS sequence"/>
</dbReference>
<dbReference type="InterPro" id="IPR008579">
    <property type="entry name" value="UGlyAH_Cupin_dom"/>
</dbReference>
<evidence type="ECO:0000313" key="2">
    <source>
        <dbReference type="EMBL" id="SEF43051.1"/>
    </source>
</evidence>
<evidence type="ECO:0000313" key="3">
    <source>
        <dbReference type="Proteomes" id="UP000236743"/>
    </source>
</evidence>
<dbReference type="SUPFAM" id="SSF51182">
    <property type="entry name" value="RmlC-like cupins"/>
    <property type="match status" value="1"/>
</dbReference>
<dbReference type="PANTHER" id="PTHR40943">
    <property type="entry name" value="CYTOPLASMIC PROTEIN-RELATED"/>
    <property type="match status" value="1"/>
</dbReference>
<reference evidence="2 3" key="1">
    <citation type="submission" date="2016-10" db="EMBL/GenBank/DDBJ databases">
        <authorList>
            <person name="de Groot N.N."/>
        </authorList>
    </citation>
    <scope>NUCLEOTIDE SEQUENCE [LARGE SCALE GENOMIC DNA]</scope>
    <source>
        <strain evidence="2 3">DSM 26656</strain>
    </source>
</reference>